<gene>
    <name evidence="2" type="ORF">ECPE_LOCUS4133</name>
</gene>
<organism evidence="4">
    <name type="scientific">Echinostoma caproni</name>
    <dbReference type="NCBI Taxonomy" id="27848"/>
    <lineage>
        <taxon>Eukaryota</taxon>
        <taxon>Metazoa</taxon>
        <taxon>Spiralia</taxon>
        <taxon>Lophotrochozoa</taxon>
        <taxon>Platyhelminthes</taxon>
        <taxon>Trematoda</taxon>
        <taxon>Digenea</taxon>
        <taxon>Plagiorchiida</taxon>
        <taxon>Echinostomata</taxon>
        <taxon>Echinostomatoidea</taxon>
        <taxon>Echinostomatidae</taxon>
        <taxon>Echinostoma</taxon>
    </lineage>
</organism>
<dbReference type="AlphaFoldDB" id="A0A183AAZ8"/>
<dbReference type="WBParaSite" id="ECPE_0000414101-mRNA-1">
    <property type="protein sequence ID" value="ECPE_0000414101-mRNA-1"/>
    <property type="gene ID" value="ECPE_0000414101"/>
</dbReference>
<sequence>MVLGNEQIVTTVSSQREPVAVQGDAPVTRYKAWKYAKVSAAKKVKTNVDAQALNKSVGLKTPNPDPEAETSHQLEHRGVEEKLQVTESGIQKKLVQDDRAGTLKSLEVQLREVQVNL</sequence>
<feature type="region of interest" description="Disordered" evidence="1">
    <location>
        <begin position="55"/>
        <end position="74"/>
    </location>
</feature>
<protein>
    <submittedName>
        <fullName evidence="2 4">Uncharacterized protein</fullName>
    </submittedName>
</protein>
<dbReference type="EMBL" id="UZAN01041020">
    <property type="protein sequence ID" value="VDP71720.1"/>
    <property type="molecule type" value="Genomic_DNA"/>
</dbReference>
<dbReference type="Proteomes" id="UP000272942">
    <property type="component" value="Unassembled WGS sequence"/>
</dbReference>
<reference evidence="2 3" key="2">
    <citation type="submission" date="2018-11" db="EMBL/GenBank/DDBJ databases">
        <authorList>
            <consortium name="Pathogen Informatics"/>
        </authorList>
    </citation>
    <scope>NUCLEOTIDE SEQUENCE [LARGE SCALE GENOMIC DNA]</scope>
    <source>
        <strain evidence="2 3">Egypt</strain>
    </source>
</reference>
<evidence type="ECO:0000313" key="2">
    <source>
        <dbReference type="EMBL" id="VDP71720.1"/>
    </source>
</evidence>
<accession>A0A183AAZ8</accession>
<evidence type="ECO:0000313" key="3">
    <source>
        <dbReference type="Proteomes" id="UP000272942"/>
    </source>
</evidence>
<keyword evidence="3" id="KW-1185">Reference proteome</keyword>
<reference evidence="4" key="1">
    <citation type="submission" date="2016-06" db="UniProtKB">
        <authorList>
            <consortium name="WormBaseParasite"/>
        </authorList>
    </citation>
    <scope>IDENTIFICATION</scope>
</reference>
<evidence type="ECO:0000313" key="4">
    <source>
        <dbReference type="WBParaSite" id="ECPE_0000414101-mRNA-1"/>
    </source>
</evidence>
<evidence type="ECO:0000256" key="1">
    <source>
        <dbReference type="SAM" id="MobiDB-lite"/>
    </source>
</evidence>
<proteinExistence type="predicted"/>
<name>A0A183AAZ8_9TREM</name>